<dbReference type="InterPro" id="IPR012914">
    <property type="entry name" value="PucR_dom"/>
</dbReference>
<feature type="domain" description="Purine catabolism PurC-like" evidence="1">
    <location>
        <begin position="7"/>
        <end position="129"/>
    </location>
</feature>
<organism evidence="3 4">
    <name type="scientific">Moryella indoligenes</name>
    <dbReference type="NCBI Taxonomy" id="371674"/>
    <lineage>
        <taxon>Bacteria</taxon>
        <taxon>Bacillati</taxon>
        <taxon>Bacillota</taxon>
        <taxon>Clostridia</taxon>
        <taxon>Lachnospirales</taxon>
        <taxon>Lachnospiraceae</taxon>
        <taxon>Moryella</taxon>
    </lineage>
</organism>
<dbReference type="InterPro" id="IPR042070">
    <property type="entry name" value="PucR_C-HTH_sf"/>
</dbReference>
<dbReference type="AlphaFoldDB" id="A0AAE3VAN1"/>
<feature type="domain" description="PucR C-terminal helix-turn-helix" evidence="2">
    <location>
        <begin position="309"/>
        <end position="365"/>
    </location>
</feature>
<evidence type="ECO:0000259" key="2">
    <source>
        <dbReference type="Pfam" id="PF13556"/>
    </source>
</evidence>
<dbReference type="Gene3D" id="1.10.10.2840">
    <property type="entry name" value="PucR C-terminal helix-turn-helix domain"/>
    <property type="match status" value="1"/>
</dbReference>
<dbReference type="RefSeq" id="WP_307254655.1">
    <property type="nucleotide sequence ID" value="NZ_JAUSTO010000008.1"/>
</dbReference>
<evidence type="ECO:0008006" key="5">
    <source>
        <dbReference type="Google" id="ProtNLM"/>
    </source>
</evidence>
<protein>
    <recommendedName>
        <fullName evidence="5">PucR family transcriptional regulator</fullName>
    </recommendedName>
</protein>
<name>A0AAE3VAN1_9FIRM</name>
<sequence>MSVTVSDVLQLDILNSAKVIAGKNGLDREVLRINFTDCPINPLVDADLILSGDAFICSFYMNKDMEAKIYDAISFYIQMGSACCIALNEFLPQFPQSVIELADSRDFPIIHIDGTVPYGALIHDISELIISDQSELLLENKIFHLLSKELSDAEQRNIYRHLAPHIQSDYTVVHATFQGLSHRRLQMLKKDVAIQFKVPLFKYLEGAFFVLPCQGRREINSMLQQMMPIFSYYAPEHSMGYSSAAVSVKQFSSAFRQALSADEIGGVLGKSPMGYDALSVYQLLLPLKNHQILRNFCSSILDPLIKQDLLETVSVYLECNGDVKRAAGKVGKHENTVRFRIGQAKNLLNLDDYEFIEKVSIALKARDIFGQQLGTN</sequence>
<reference evidence="3" key="1">
    <citation type="submission" date="2023-07" db="EMBL/GenBank/DDBJ databases">
        <title>Genomic Encyclopedia of Type Strains, Phase IV (KMG-IV): sequencing the most valuable type-strain genomes for metagenomic binning, comparative biology and taxonomic classification.</title>
        <authorList>
            <person name="Goeker M."/>
        </authorList>
    </citation>
    <scope>NUCLEOTIDE SEQUENCE</scope>
    <source>
        <strain evidence="3">DSM 19659</strain>
    </source>
</reference>
<dbReference type="Pfam" id="PF13556">
    <property type="entry name" value="HTH_30"/>
    <property type="match status" value="1"/>
</dbReference>
<dbReference type="PANTHER" id="PTHR33744">
    <property type="entry name" value="CARBOHYDRATE DIACID REGULATOR"/>
    <property type="match status" value="1"/>
</dbReference>
<keyword evidence="4" id="KW-1185">Reference proteome</keyword>
<dbReference type="InterPro" id="IPR025736">
    <property type="entry name" value="PucR_C-HTH_dom"/>
</dbReference>
<evidence type="ECO:0000313" key="3">
    <source>
        <dbReference type="EMBL" id="MDQ0152779.1"/>
    </source>
</evidence>
<dbReference type="InterPro" id="IPR051448">
    <property type="entry name" value="CdaR-like_regulators"/>
</dbReference>
<evidence type="ECO:0000313" key="4">
    <source>
        <dbReference type="Proteomes" id="UP001241537"/>
    </source>
</evidence>
<evidence type="ECO:0000259" key="1">
    <source>
        <dbReference type="Pfam" id="PF07905"/>
    </source>
</evidence>
<accession>A0AAE3VAN1</accession>
<dbReference type="PANTHER" id="PTHR33744:SF1">
    <property type="entry name" value="DNA-BINDING TRANSCRIPTIONAL ACTIVATOR ADER"/>
    <property type="match status" value="1"/>
</dbReference>
<dbReference type="EMBL" id="JAUSTO010000008">
    <property type="protein sequence ID" value="MDQ0152779.1"/>
    <property type="molecule type" value="Genomic_DNA"/>
</dbReference>
<dbReference type="Pfam" id="PF07905">
    <property type="entry name" value="PucR"/>
    <property type="match status" value="1"/>
</dbReference>
<comment type="caution">
    <text evidence="3">The sequence shown here is derived from an EMBL/GenBank/DDBJ whole genome shotgun (WGS) entry which is preliminary data.</text>
</comment>
<proteinExistence type="predicted"/>
<dbReference type="Proteomes" id="UP001241537">
    <property type="component" value="Unassembled WGS sequence"/>
</dbReference>
<gene>
    <name evidence="3" type="ORF">J2S20_001477</name>
</gene>